<keyword evidence="4" id="KW-1185">Reference proteome</keyword>
<dbReference type="Proteomes" id="UP000799421">
    <property type="component" value="Unassembled WGS sequence"/>
</dbReference>
<evidence type="ECO:0000256" key="1">
    <source>
        <dbReference type="SAM" id="MobiDB-lite"/>
    </source>
</evidence>
<dbReference type="OrthoDB" id="5522061at2759"/>
<dbReference type="Pfam" id="PF20978">
    <property type="entry name" value="Gta3"/>
    <property type="match status" value="1"/>
</dbReference>
<reference evidence="3" key="1">
    <citation type="journal article" date="2020" name="Stud. Mycol.">
        <title>101 Dothideomycetes genomes: a test case for predicting lifestyles and emergence of pathogens.</title>
        <authorList>
            <person name="Haridas S."/>
            <person name="Albert R."/>
            <person name="Binder M."/>
            <person name="Bloem J."/>
            <person name="Labutti K."/>
            <person name="Salamov A."/>
            <person name="Andreopoulos B."/>
            <person name="Baker S."/>
            <person name="Barry K."/>
            <person name="Bills G."/>
            <person name="Bluhm B."/>
            <person name="Cannon C."/>
            <person name="Castanera R."/>
            <person name="Culley D."/>
            <person name="Daum C."/>
            <person name="Ezra D."/>
            <person name="Gonzalez J."/>
            <person name="Henrissat B."/>
            <person name="Kuo A."/>
            <person name="Liang C."/>
            <person name="Lipzen A."/>
            <person name="Lutzoni F."/>
            <person name="Magnuson J."/>
            <person name="Mondo S."/>
            <person name="Nolan M."/>
            <person name="Ohm R."/>
            <person name="Pangilinan J."/>
            <person name="Park H.-J."/>
            <person name="Ramirez L."/>
            <person name="Alfaro M."/>
            <person name="Sun H."/>
            <person name="Tritt A."/>
            <person name="Yoshinaga Y."/>
            <person name="Zwiers L.-H."/>
            <person name="Turgeon B."/>
            <person name="Goodwin S."/>
            <person name="Spatafora J."/>
            <person name="Crous P."/>
            <person name="Grigoriev I."/>
        </authorList>
    </citation>
    <scope>NUCLEOTIDE SEQUENCE</scope>
    <source>
        <strain evidence="3">CBS 480.64</strain>
    </source>
</reference>
<dbReference type="SUPFAM" id="SSF141000">
    <property type="entry name" value="Glu-tRNAGln amidotransferase C subunit"/>
    <property type="match status" value="1"/>
</dbReference>
<feature type="domain" description="Glutamyl-tRNA amidotransferase complex subunit Gta3" evidence="2">
    <location>
        <begin position="26"/>
        <end position="79"/>
    </location>
</feature>
<name>A0A6A7BZX0_9PEZI</name>
<gene>
    <name evidence="3" type="ORF">K470DRAFT_257415</name>
</gene>
<evidence type="ECO:0000259" key="2">
    <source>
        <dbReference type="Pfam" id="PF20978"/>
    </source>
</evidence>
<dbReference type="InterPro" id="IPR049545">
    <property type="entry name" value="Gta3_dom"/>
</dbReference>
<dbReference type="EMBL" id="MU005977">
    <property type="protein sequence ID" value="KAF2860866.1"/>
    <property type="molecule type" value="Genomic_DNA"/>
</dbReference>
<organism evidence="3 4">
    <name type="scientific">Piedraia hortae CBS 480.64</name>
    <dbReference type="NCBI Taxonomy" id="1314780"/>
    <lineage>
        <taxon>Eukaryota</taxon>
        <taxon>Fungi</taxon>
        <taxon>Dikarya</taxon>
        <taxon>Ascomycota</taxon>
        <taxon>Pezizomycotina</taxon>
        <taxon>Dothideomycetes</taxon>
        <taxon>Dothideomycetidae</taxon>
        <taxon>Capnodiales</taxon>
        <taxon>Piedraiaceae</taxon>
        <taxon>Piedraia</taxon>
    </lineage>
</organism>
<evidence type="ECO:0000313" key="3">
    <source>
        <dbReference type="EMBL" id="KAF2860866.1"/>
    </source>
</evidence>
<accession>A0A6A7BZX0</accession>
<proteinExistence type="predicted"/>
<dbReference type="AlphaFoldDB" id="A0A6A7BZX0"/>
<protein>
    <recommendedName>
        <fullName evidence="2">Glutamyl-tRNA amidotransferase complex subunit Gta3 domain-containing protein</fullName>
    </recommendedName>
</protein>
<feature type="region of interest" description="Disordered" evidence="1">
    <location>
        <begin position="121"/>
        <end position="144"/>
    </location>
</feature>
<sequence>MSLLRLLTHLAKEKTWSLTFLLTTHPPISQDALTHLCKLSSLPVPSSEDERERLRESLARQIAFVEAVRGVDTTHVEPLGALIAEPGAITLQTNEIQTELKGERWRGRGVRRLVVQGSKERAPGREVGSLRMMEGPPEMGWDPLHTAEKREGRWFVV</sequence>
<evidence type="ECO:0000313" key="4">
    <source>
        <dbReference type="Proteomes" id="UP000799421"/>
    </source>
</evidence>
<dbReference type="GO" id="GO:0006450">
    <property type="term" value="P:regulation of translational fidelity"/>
    <property type="evidence" value="ECO:0007669"/>
    <property type="project" value="InterPro"/>
</dbReference>
<dbReference type="InterPro" id="IPR036113">
    <property type="entry name" value="Asp/Glu-ADT_sf_sub_c"/>
</dbReference>